<evidence type="ECO:0000256" key="1">
    <source>
        <dbReference type="SAM" id="MobiDB-lite"/>
    </source>
</evidence>
<dbReference type="OrthoDB" id="7064923at2"/>
<organism evidence="2 3">
    <name type="scientific">Granulicella mallensis (strain ATCC BAA-1857 / DSM 23137 / MP5ACTX8)</name>
    <dbReference type="NCBI Taxonomy" id="682795"/>
    <lineage>
        <taxon>Bacteria</taxon>
        <taxon>Pseudomonadati</taxon>
        <taxon>Acidobacteriota</taxon>
        <taxon>Terriglobia</taxon>
        <taxon>Terriglobales</taxon>
        <taxon>Acidobacteriaceae</taxon>
        <taxon>Granulicella</taxon>
    </lineage>
</organism>
<accession>G8NU32</accession>
<keyword evidence="3" id="KW-1185">Reference proteome</keyword>
<evidence type="ECO:0000313" key="3">
    <source>
        <dbReference type="Proteomes" id="UP000007113"/>
    </source>
</evidence>
<proteinExistence type="predicted"/>
<dbReference type="Proteomes" id="UP000007113">
    <property type="component" value="Chromosome"/>
</dbReference>
<evidence type="ECO:0000313" key="2">
    <source>
        <dbReference type="EMBL" id="AEU38667.1"/>
    </source>
</evidence>
<dbReference type="EMBL" id="CP003130">
    <property type="protein sequence ID" value="AEU38667.1"/>
    <property type="molecule type" value="Genomic_DNA"/>
</dbReference>
<dbReference type="AlphaFoldDB" id="G8NU32"/>
<protein>
    <submittedName>
        <fullName evidence="2">Uncharacterized protein</fullName>
    </submittedName>
</protein>
<gene>
    <name evidence="2" type="ordered locus">AciX8_4394</name>
</gene>
<dbReference type="HOGENOM" id="CLU_613599_0_0_0"/>
<name>G8NU32_GRAMM</name>
<reference evidence="2 3" key="1">
    <citation type="submission" date="2011-11" db="EMBL/GenBank/DDBJ databases">
        <title>Complete sequence of Granulicella mallensis MP5ACTX8.</title>
        <authorList>
            <consortium name="US DOE Joint Genome Institute"/>
            <person name="Lucas S."/>
            <person name="Copeland A."/>
            <person name="Lapidus A."/>
            <person name="Cheng J.-F."/>
            <person name="Goodwin L."/>
            <person name="Pitluck S."/>
            <person name="Peters L."/>
            <person name="Lu M."/>
            <person name="Detter J.C."/>
            <person name="Han C."/>
            <person name="Tapia R."/>
            <person name="Land M."/>
            <person name="Hauser L."/>
            <person name="Kyrpides N."/>
            <person name="Ivanova N."/>
            <person name="Mikhailova N."/>
            <person name="Pagani I."/>
            <person name="Rawat S."/>
            <person name="Mannisto M."/>
            <person name="Haggblom M."/>
            <person name="Woyke T."/>
        </authorList>
    </citation>
    <scope>NUCLEOTIDE SEQUENCE [LARGE SCALE GENOMIC DNA]</scope>
    <source>
        <strain evidence="3">ATCC BAA-1857 / DSM 23137 / MP5ACTX8</strain>
    </source>
</reference>
<sequence length="446" mass="48522">MNWNPAVKNVLVQATYMSGDRNGIASALRLDPTLGVVILTEPGALQSGDVLKNFYASVAGVDRVTSVAVPSVSGKDARGALTEAYKASTKSPAWLQKVVGPRKVRALQSATFGTKVIANAFGEAGPNRTIVPNSANALAARAQLQNLWRLGSTSAALEAEVGTWLREKKRFNPNNRYVFLFAKQGDRSAEKAHHFTSILTWNLLKDRLDQHYQDKSNNYRIIPVAAGDRIGLRTDPDLAEFWNDPEWKDMLNGIGIDARSAQLGLWCYFAMLYPNVSIIGMRSGMIEVPALVGIRTLFLEEAFNAQAARMEKWLGGVVPGFDRNVVDVPPGIAQGLYWKQRGARGPDSDPAQVRGQAVRTALNGLQAGWTPSPVASNPQNKNWPTVQPETARLNPPENSSPVDPGVKSAMAPVLNQIPGKGIDNFMLQKEALDQIMEWICAPTVSA</sequence>
<dbReference type="KEGG" id="gma:AciX8_4394"/>
<feature type="region of interest" description="Disordered" evidence="1">
    <location>
        <begin position="368"/>
        <end position="404"/>
    </location>
</feature>
<dbReference type="RefSeq" id="WP_014267538.1">
    <property type="nucleotide sequence ID" value="NC_016631.1"/>
</dbReference>
<feature type="compositionally biased region" description="Polar residues" evidence="1">
    <location>
        <begin position="373"/>
        <end position="388"/>
    </location>
</feature>